<comment type="subcellular location">
    <subcellularLocation>
        <location evidence="1">Periplasm</location>
    </subcellularLocation>
</comment>
<evidence type="ECO:0000259" key="5">
    <source>
        <dbReference type="Pfam" id="PF00496"/>
    </source>
</evidence>
<keyword evidence="7" id="KW-1185">Reference proteome</keyword>
<dbReference type="PIRSF" id="PIRSF002741">
    <property type="entry name" value="MppA"/>
    <property type="match status" value="1"/>
</dbReference>
<proteinExistence type="inferred from homology"/>
<dbReference type="STRING" id="1353528.DT23_18135"/>
<feature type="domain" description="Solute-binding protein family 5" evidence="5">
    <location>
        <begin position="65"/>
        <end position="417"/>
    </location>
</feature>
<keyword evidence="3 4" id="KW-0732">Signal</keyword>
<organism evidence="6 7">
    <name type="scientific">Thioclava indica</name>
    <dbReference type="NCBI Taxonomy" id="1353528"/>
    <lineage>
        <taxon>Bacteria</taxon>
        <taxon>Pseudomonadati</taxon>
        <taxon>Pseudomonadota</taxon>
        <taxon>Alphaproteobacteria</taxon>
        <taxon>Rhodobacterales</taxon>
        <taxon>Paracoccaceae</taxon>
        <taxon>Thioclava</taxon>
    </lineage>
</organism>
<dbReference type="GO" id="GO:0043190">
    <property type="term" value="C:ATP-binding cassette (ABC) transporter complex"/>
    <property type="evidence" value="ECO:0007669"/>
    <property type="project" value="InterPro"/>
</dbReference>
<dbReference type="SUPFAM" id="SSF53850">
    <property type="entry name" value="Periplasmic binding protein-like II"/>
    <property type="match status" value="1"/>
</dbReference>
<evidence type="ECO:0000256" key="4">
    <source>
        <dbReference type="SAM" id="SignalP"/>
    </source>
</evidence>
<dbReference type="RefSeq" id="WP_051697337.1">
    <property type="nucleotide sequence ID" value="NZ_AUNB01000057.1"/>
</dbReference>
<dbReference type="PANTHER" id="PTHR30290">
    <property type="entry name" value="PERIPLASMIC BINDING COMPONENT OF ABC TRANSPORTER"/>
    <property type="match status" value="1"/>
</dbReference>
<dbReference type="CDD" id="cd08511">
    <property type="entry name" value="PBP2_NikA_DppA_OppA_like_5"/>
    <property type="match status" value="1"/>
</dbReference>
<dbReference type="Pfam" id="PF00496">
    <property type="entry name" value="SBP_bac_5"/>
    <property type="match status" value="1"/>
</dbReference>
<sequence length="500" mass="53863">MKFRNTLLMSALLCTVAMAAQSQTLKIGLESDPDALDPDRSRTFVGRIVFTSLCDKLIDVTPDLKLVPQLATSWSVSEDGLTVSMTLREGVKFHDGSPFDAAAVKANIERSKTLEDSVRKSELSSVESVEIVSPTEIKLHLSVPDAPLLAQLADRSGMMLAPSAFGGDFSANPVCSGPFKFKSRVSQDKIELVKFADYWNADAIKLDGVTFLPIPDSTVRLANLQSGDLDVINRLGATDVPAVKSNDALAFASATGLGYQGITFNTGNGVKADSPFGKDARLRKALSLAIDREAINQVVFSGLNSVASQFVPPASPYFDPAYPVHARDIEQAKALVAEAGFPNGVDLELQVPNRPENQQVVQMIQAMAAEAGINIKINAKEFATMLADQASGDFEASQVGWSGRIDPDGNLFGFVTTDAGFNDGKYSNPQIDALLQEARTTSDEAKRKEAYFKADDILMADLPLFYLYHESWLYGLSNKVTGFAASPDGMIRLEGVSKAD</sequence>
<dbReference type="AlphaFoldDB" id="A0A074JE48"/>
<evidence type="ECO:0000256" key="2">
    <source>
        <dbReference type="ARBA" id="ARBA00005695"/>
    </source>
</evidence>
<accession>A0A074JE48</accession>
<dbReference type="PROSITE" id="PS01040">
    <property type="entry name" value="SBP_BACTERIAL_5"/>
    <property type="match status" value="1"/>
</dbReference>
<feature type="chain" id="PRO_5001694733" description="Solute-binding protein family 5 domain-containing protein" evidence="4">
    <location>
        <begin position="20"/>
        <end position="500"/>
    </location>
</feature>
<dbReference type="Gene3D" id="3.90.76.10">
    <property type="entry name" value="Dipeptide-binding Protein, Domain 1"/>
    <property type="match status" value="1"/>
</dbReference>
<comment type="caution">
    <text evidence="6">The sequence shown here is derived from an EMBL/GenBank/DDBJ whole genome shotgun (WGS) entry which is preliminary data.</text>
</comment>
<dbReference type="eggNOG" id="COG0747">
    <property type="taxonomic scope" value="Bacteria"/>
</dbReference>
<dbReference type="OrthoDB" id="9803988at2"/>
<evidence type="ECO:0000256" key="1">
    <source>
        <dbReference type="ARBA" id="ARBA00004418"/>
    </source>
</evidence>
<name>A0A074JE48_9RHOB</name>
<dbReference type="PANTHER" id="PTHR30290:SF38">
    <property type="entry name" value="D,D-DIPEPTIDE-BINDING PERIPLASMIC PROTEIN DDPA-RELATED"/>
    <property type="match status" value="1"/>
</dbReference>
<comment type="similarity">
    <text evidence="2">Belongs to the bacterial solute-binding protein 5 family.</text>
</comment>
<dbReference type="InterPro" id="IPR000914">
    <property type="entry name" value="SBP_5_dom"/>
</dbReference>
<evidence type="ECO:0000313" key="6">
    <source>
        <dbReference type="EMBL" id="KEO54814.1"/>
    </source>
</evidence>
<dbReference type="GO" id="GO:0015833">
    <property type="term" value="P:peptide transport"/>
    <property type="evidence" value="ECO:0007669"/>
    <property type="project" value="TreeGrafter"/>
</dbReference>
<dbReference type="Gene3D" id="3.10.105.10">
    <property type="entry name" value="Dipeptide-binding Protein, Domain 3"/>
    <property type="match status" value="1"/>
</dbReference>
<dbReference type="InterPro" id="IPR030678">
    <property type="entry name" value="Peptide/Ni-bd"/>
</dbReference>
<gene>
    <name evidence="6" type="ORF">DT23_18135</name>
</gene>
<reference evidence="6 7" key="1">
    <citation type="journal article" date="2015" name="Antonie Van Leeuwenhoek">
        <title>Thioclava indica sp. nov., isolated from surface seawater of the Indian Ocean.</title>
        <authorList>
            <person name="Liu Y."/>
            <person name="Lai Q."/>
            <person name="Du J."/>
            <person name="Xu H."/>
            <person name="Jiang L."/>
            <person name="Shao Z."/>
        </authorList>
    </citation>
    <scope>NUCLEOTIDE SEQUENCE [LARGE SCALE GENOMIC DNA]</scope>
    <source>
        <strain evidence="6 7">DT23-4</strain>
    </source>
</reference>
<feature type="signal peptide" evidence="4">
    <location>
        <begin position="1"/>
        <end position="19"/>
    </location>
</feature>
<dbReference type="GO" id="GO:0030288">
    <property type="term" value="C:outer membrane-bounded periplasmic space"/>
    <property type="evidence" value="ECO:0007669"/>
    <property type="project" value="UniProtKB-ARBA"/>
</dbReference>
<evidence type="ECO:0000256" key="3">
    <source>
        <dbReference type="ARBA" id="ARBA00022729"/>
    </source>
</evidence>
<dbReference type="Proteomes" id="UP000027471">
    <property type="component" value="Unassembled WGS sequence"/>
</dbReference>
<evidence type="ECO:0000313" key="7">
    <source>
        <dbReference type="Proteomes" id="UP000027471"/>
    </source>
</evidence>
<dbReference type="Gene3D" id="3.40.190.10">
    <property type="entry name" value="Periplasmic binding protein-like II"/>
    <property type="match status" value="1"/>
</dbReference>
<dbReference type="InterPro" id="IPR039424">
    <property type="entry name" value="SBP_5"/>
</dbReference>
<protein>
    <recommendedName>
        <fullName evidence="5">Solute-binding protein family 5 domain-containing protein</fullName>
    </recommendedName>
</protein>
<dbReference type="EMBL" id="AUNB01000057">
    <property type="protein sequence ID" value="KEO54814.1"/>
    <property type="molecule type" value="Genomic_DNA"/>
</dbReference>
<dbReference type="GO" id="GO:1904680">
    <property type="term" value="F:peptide transmembrane transporter activity"/>
    <property type="evidence" value="ECO:0007669"/>
    <property type="project" value="TreeGrafter"/>
</dbReference>
<dbReference type="InterPro" id="IPR023765">
    <property type="entry name" value="SBP_5_CS"/>
</dbReference>